<dbReference type="PANTHER" id="PTHR42786:SF2">
    <property type="entry name" value="TRNA (CYTIDINE_URIDINE-2'-O-)-METHYLTRANSFERASE TRMJ"/>
    <property type="match status" value="1"/>
</dbReference>
<dbReference type="PIRSF" id="PIRSF004808">
    <property type="entry name" value="LasT"/>
    <property type="match status" value="1"/>
</dbReference>
<dbReference type="FunFam" id="3.40.1280.10:FF:000006">
    <property type="entry name" value="Uncharacterized tRNA/rRNA methyltransferase HI_0380"/>
    <property type="match status" value="1"/>
</dbReference>
<dbReference type="Pfam" id="PF00588">
    <property type="entry name" value="SpoU_methylase"/>
    <property type="match status" value="1"/>
</dbReference>
<protein>
    <recommendedName>
        <fullName evidence="5">tRNA (cytidine/uridine-2'-O-)-methyltransferase TrmJ</fullName>
        <ecNumber evidence="5">2.1.1.200</ecNumber>
    </recommendedName>
    <alternativeName>
        <fullName evidence="5">tRNA (cytidine(32)/uridine(32)-2'-O)-methyltransferase</fullName>
    </alternativeName>
    <alternativeName>
        <fullName evidence="5">tRNA Cm32/Um32 methyltransferase</fullName>
    </alternativeName>
</protein>
<dbReference type="GO" id="GO:0106339">
    <property type="term" value="F:tRNA (cytidine(32)-2'-O)-methyltransferase activity"/>
    <property type="evidence" value="ECO:0007669"/>
    <property type="project" value="RHEA"/>
</dbReference>
<dbReference type="PANTHER" id="PTHR42786">
    <property type="entry name" value="TRNA/RRNA METHYLTRANSFERASE"/>
    <property type="match status" value="1"/>
</dbReference>
<keyword evidence="5" id="KW-0963">Cytoplasm</keyword>
<keyword evidence="5" id="KW-0819">tRNA processing</keyword>
<evidence type="ECO:0000313" key="8">
    <source>
        <dbReference type="Proteomes" id="UP000270626"/>
    </source>
</evidence>
<dbReference type="GO" id="GO:0003723">
    <property type="term" value="F:RNA binding"/>
    <property type="evidence" value="ECO:0007669"/>
    <property type="project" value="InterPro"/>
</dbReference>
<dbReference type="Proteomes" id="UP000270626">
    <property type="component" value="Unassembled WGS sequence"/>
</dbReference>
<dbReference type="InterPro" id="IPR029028">
    <property type="entry name" value="Alpha/beta_knot_MTases"/>
</dbReference>
<comment type="similarity">
    <text evidence="1">Belongs to the class IV-like SAM-binding methyltransferase superfamily. RNA methyltransferase TrmH family.</text>
</comment>
<evidence type="ECO:0000256" key="3">
    <source>
        <dbReference type="ARBA" id="ARBA00022679"/>
    </source>
</evidence>
<dbReference type="InterPro" id="IPR004384">
    <property type="entry name" value="RNA_MeTrfase_TrmJ/LasT"/>
</dbReference>
<comment type="catalytic activity">
    <reaction evidence="5">
        <text>cytidine(32) in tRNA + S-adenosyl-L-methionine = 2'-O-methylcytidine(32) in tRNA + S-adenosyl-L-homocysteine + H(+)</text>
        <dbReference type="Rhea" id="RHEA:42932"/>
        <dbReference type="Rhea" id="RHEA-COMP:10288"/>
        <dbReference type="Rhea" id="RHEA-COMP:10289"/>
        <dbReference type="ChEBI" id="CHEBI:15378"/>
        <dbReference type="ChEBI" id="CHEBI:57856"/>
        <dbReference type="ChEBI" id="CHEBI:59789"/>
        <dbReference type="ChEBI" id="CHEBI:74495"/>
        <dbReference type="ChEBI" id="CHEBI:82748"/>
        <dbReference type="EC" id="2.1.1.200"/>
    </reaction>
</comment>
<keyword evidence="8" id="KW-1185">Reference proteome</keyword>
<dbReference type="EMBL" id="RBXP01000011">
    <property type="protein sequence ID" value="RKT60797.1"/>
    <property type="molecule type" value="Genomic_DNA"/>
</dbReference>
<comment type="subunit">
    <text evidence="5">Homodimer.</text>
</comment>
<sequence>MKPEVLLSRIRVVLCRPSHPGNIGAAARAMKTMGLTDLRLVTPKQFPDPEADTRATGAVDLLQRAKITATLAEALHGCVFAVAMSARRRDLGPAVGSPRQTMARLLEAAASGEVALVFGNETVGLANEEVLQCQAAVTIPTDPGFSSLNLGAAVQVLCYECRMAAFDGAAPLPEQKATPFAALPATHDEIEGLYGHLESVMTETGFYNPQQPGRLLPKLRRLFGRVGLEKDEVNILRGILAATRQPTGHGRKD</sequence>
<comment type="caution">
    <text evidence="7">The sequence shown here is derived from an EMBL/GenBank/DDBJ whole genome shotgun (WGS) entry which is preliminary data.</text>
</comment>
<dbReference type="Gene3D" id="3.40.1280.10">
    <property type="match status" value="1"/>
</dbReference>
<dbReference type="OrthoDB" id="9806346at2"/>
<dbReference type="NCBIfam" id="TIGR00050">
    <property type="entry name" value="rRNA_methyl_1"/>
    <property type="match status" value="1"/>
</dbReference>
<proteinExistence type="inferred from homology"/>
<comment type="subcellular location">
    <subcellularLocation>
        <location evidence="5">Cytoplasm</location>
    </subcellularLocation>
</comment>
<keyword evidence="2 5" id="KW-0489">Methyltransferase</keyword>
<feature type="domain" description="tRNA/rRNA methyltransferase SpoU type" evidence="6">
    <location>
        <begin position="10"/>
        <end position="159"/>
    </location>
</feature>
<evidence type="ECO:0000256" key="5">
    <source>
        <dbReference type="RuleBase" id="RU362024"/>
    </source>
</evidence>
<organism evidence="7 8">
    <name type="scientific">Azonexus fungiphilus</name>
    <dbReference type="NCBI Taxonomy" id="146940"/>
    <lineage>
        <taxon>Bacteria</taxon>
        <taxon>Pseudomonadati</taxon>
        <taxon>Pseudomonadota</taxon>
        <taxon>Betaproteobacteria</taxon>
        <taxon>Rhodocyclales</taxon>
        <taxon>Azonexaceae</taxon>
        <taxon>Azonexus</taxon>
    </lineage>
</organism>
<evidence type="ECO:0000256" key="4">
    <source>
        <dbReference type="ARBA" id="ARBA00022691"/>
    </source>
</evidence>
<dbReference type="GO" id="GO:0002128">
    <property type="term" value="P:tRNA nucleoside ribose methylation"/>
    <property type="evidence" value="ECO:0007669"/>
    <property type="project" value="TreeGrafter"/>
</dbReference>
<dbReference type="InterPro" id="IPR001537">
    <property type="entry name" value="SpoU_MeTrfase"/>
</dbReference>
<dbReference type="Gene3D" id="1.10.8.590">
    <property type="match status" value="1"/>
</dbReference>
<dbReference type="GO" id="GO:0005829">
    <property type="term" value="C:cytosol"/>
    <property type="evidence" value="ECO:0007669"/>
    <property type="project" value="TreeGrafter"/>
</dbReference>
<dbReference type="CDD" id="cd18093">
    <property type="entry name" value="SpoU-like_TrmJ"/>
    <property type="match status" value="1"/>
</dbReference>
<comment type="function">
    <text evidence="5">Catalyzes the formation of 2'O-methylated cytidine (Cm32) or 2'O-methylated uridine (Um32) at position 32 in tRNA.</text>
</comment>
<dbReference type="SUPFAM" id="SSF75217">
    <property type="entry name" value="alpha/beta knot"/>
    <property type="match status" value="1"/>
</dbReference>
<name>A0A495WHT5_9RHOO</name>
<dbReference type="InterPro" id="IPR029026">
    <property type="entry name" value="tRNA_m1G_MTases_N"/>
</dbReference>
<evidence type="ECO:0000259" key="6">
    <source>
        <dbReference type="Pfam" id="PF00588"/>
    </source>
</evidence>
<accession>A0A495WHT5</accession>
<gene>
    <name evidence="5" type="primary">trmJ</name>
    <name evidence="7" type="ORF">DFR40_0943</name>
</gene>
<keyword evidence="3 7" id="KW-0808">Transferase</keyword>
<keyword evidence="4 5" id="KW-0949">S-adenosyl-L-methionine</keyword>
<dbReference type="GO" id="GO:0160206">
    <property type="term" value="F:tRNA (cytidine(32)/uridine(32)-2'-O)-methyltransferase activity"/>
    <property type="evidence" value="ECO:0007669"/>
    <property type="project" value="UniProtKB-EC"/>
</dbReference>
<dbReference type="RefSeq" id="WP_121457296.1">
    <property type="nucleotide sequence ID" value="NZ_JAANMQ010000001.1"/>
</dbReference>
<reference evidence="7 8" key="1">
    <citation type="submission" date="2018-10" db="EMBL/GenBank/DDBJ databases">
        <title>Genomic Encyclopedia of Type Strains, Phase IV (KMG-IV): sequencing the most valuable type-strain genomes for metagenomic binning, comparative biology and taxonomic classification.</title>
        <authorList>
            <person name="Goeker M."/>
        </authorList>
    </citation>
    <scope>NUCLEOTIDE SEQUENCE [LARGE SCALE GENOMIC DNA]</scope>
    <source>
        <strain evidence="7 8">DSM 23841</strain>
    </source>
</reference>
<evidence type="ECO:0000313" key="7">
    <source>
        <dbReference type="EMBL" id="RKT60797.1"/>
    </source>
</evidence>
<evidence type="ECO:0000256" key="1">
    <source>
        <dbReference type="ARBA" id="ARBA00007228"/>
    </source>
</evidence>
<evidence type="ECO:0000256" key="2">
    <source>
        <dbReference type="ARBA" id="ARBA00022603"/>
    </source>
</evidence>
<dbReference type="AlphaFoldDB" id="A0A495WHT5"/>
<comment type="catalytic activity">
    <reaction evidence="5">
        <text>uridine(32) in tRNA + S-adenosyl-L-methionine = 2'-O-methyluridine(32) in tRNA + S-adenosyl-L-homocysteine + H(+)</text>
        <dbReference type="Rhea" id="RHEA:42936"/>
        <dbReference type="Rhea" id="RHEA-COMP:10107"/>
        <dbReference type="Rhea" id="RHEA-COMP:10290"/>
        <dbReference type="ChEBI" id="CHEBI:15378"/>
        <dbReference type="ChEBI" id="CHEBI:57856"/>
        <dbReference type="ChEBI" id="CHEBI:59789"/>
        <dbReference type="ChEBI" id="CHEBI:65315"/>
        <dbReference type="ChEBI" id="CHEBI:74478"/>
        <dbReference type="EC" id="2.1.1.200"/>
    </reaction>
</comment>
<dbReference type="EC" id="2.1.1.200" evidence="5"/>